<reference evidence="2 3" key="1">
    <citation type="journal article" date="2016" name="Nat. Commun.">
        <title>Thousands of microbial genomes shed light on interconnected biogeochemical processes in an aquifer system.</title>
        <authorList>
            <person name="Anantharaman K."/>
            <person name="Brown C.T."/>
            <person name="Hug L.A."/>
            <person name="Sharon I."/>
            <person name="Castelle C.J."/>
            <person name="Probst A.J."/>
            <person name="Thomas B.C."/>
            <person name="Singh A."/>
            <person name="Wilkins M.J."/>
            <person name="Karaoz U."/>
            <person name="Brodie E.L."/>
            <person name="Williams K.H."/>
            <person name="Hubbard S.S."/>
            <person name="Banfield J.F."/>
        </authorList>
    </citation>
    <scope>NUCLEOTIDE SEQUENCE [LARGE SCALE GENOMIC DNA]</scope>
</reference>
<name>A0A1F6TAB3_9PROT</name>
<feature type="domain" description="DUF5615" evidence="1">
    <location>
        <begin position="1"/>
        <end position="102"/>
    </location>
</feature>
<evidence type="ECO:0000259" key="1">
    <source>
        <dbReference type="Pfam" id="PF18480"/>
    </source>
</evidence>
<protein>
    <recommendedName>
        <fullName evidence="1">DUF5615 domain-containing protein</fullName>
    </recommendedName>
</protein>
<dbReference type="EMBL" id="MFSS01000101">
    <property type="protein sequence ID" value="OGI42060.1"/>
    <property type="molecule type" value="Genomic_DNA"/>
</dbReference>
<accession>A0A1F6TAB3</accession>
<proteinExistence type="predicted"/>
<evidence type="ECO:0000313" key="2">
    <source>
        <dbReference type="EMBL" id="OGI42060.1"/>
    </source>
</evidence>
<evidence type="ECO:0000313" key="3">
    <source>
        <dbReference type="Proteomes" id="UP000177925"/>
    </source>
</evidence>
<comment type="caution">
    <text evidence="2">The sequence shown here is derived from an EMBL/GenBank/DDBJ whole genome shotgun (WGS) entry which is preliminary data.</text>
</comment>
<dbReference type="InterPro" id="IPR041049">
    <property type="entry name" value="DUF5615"/>
</dbReference>
<sequence length="113" mass="12675">MILWIDAQLSPALTPWVTQTFNIQAAAVRELGMRDATDHEIFEAARKAKAAVLTKDRDFVYLLDRFGPPPQVIWLTCGNTSNAHLRQLLVRVLPQALALLKAGERLVEIGDPW</sequence>
<gene>
    <name evidence="2" type="ORF">A2150_00170</name>
</gene>
<organism evidence="2 3">
    <name type="scientific">Candidatus Muproteobacteria bacterium RBG_16_64_11</name>
    <dbReference type="NCBI Taxonomy" id="1817758"/>
    <lineage>
        <taxon>Bacteria</taxon>
        <taxon>Pseudomonadati</taxon>
        <taxon>Pseudomonadota</taxon>
        <taxon>Candidatus Muproteobacteria</taxon>
    </lineage>
</organism>
<dbReference type="Proteomes" id="UP000177925">
    <property type="component" value="Unassembled WGS sequence"/>
</dbReference>
<dbReference type="Pfam" id="PF18480">
    <property type="entry name" value="DUF5615"/>
    <property type="match status" value="1"/>
</dbReference>
<dbReference type="AlphaFoldDB" id="A0A1F6TAB3"/>
<dbReference type="STRING" id="1817758.A2150_00170"/>